<dbReference type="Pfam" id="PF12844">
    <property type="entry name" value="HTH_19"/>
    <property type="match status" value="1"/>
</dbReference>
<reference evidence="4" key="4">
    <citation type="submission" date="2020-10" db="EMBL/GenBank/DDBJ databases">
        <authorList>
            <person name="Bassil N.M."/>
            <person name="Lloyd J.R."/>
        </authorList>
    </citation>
    <scope>NUCLEOTIDE SEQUENCE</scope>
    <source>
        <strain evidence="4">NB2006</strain>
    </source>
</reference>
<dbReference type="CDD" id="cd00093">
    <property type="entry name" value="HTH_XRE"/>
    <property type="match status" value="1"/>
</dbReference>
<dbReference type="AlphaFoldDB" id="A0A1S2MDQ1"/>
<evidence type="ECO:0000259" key="2">
    <source>
        <dbReference type="PROSITE" id="PS50943"/>
    </source>
</evidence>
<dbReference type="InterPro" id="IPR001387">
    <property type="entry name" value="Cro/C1-type_HTH"/>
</dbReference>
<dbReference type="PROSITE" id="PS50943">
    <property type="entry name" value="HTH_CROC1"/>
    <property type="match status" value="1"/>
</dbReference>
<protein>
    <submittedName>
        <fullName evidence="4">Helix-turn-helix transcriptional regulator</fullName>
    </submittedName>
</protein>
<dbReference type="GO" id="GO:0005829">
    <property type="term" value="C:cytosol"/>
    <property type="evidence" value="ECO:0007669"/>
    <property type="project" value="TreeGrafter"/>
</dbReference>
<dbReference type="OrthoDB" id="2615321at2"/>
<sequence>MKNFGQKLRTIREQKNIGLNQLALRLNVSSGYLSNLERGKTETIPLSLLEKLEKELEFSQTEFFKNNDKDNKATFNETHYRIERCSEQLKVLENNRPELTHYLLSLVEQGIELAHKESSHKEIH</sequence>
<dbReference type="Proteomes" id="UP000180175">
    <property type="component" value="Chromosome"/>
</dbReference>
<reference evidence="4 5" key="3">
    <citation type="journal article" date="2019" name="Int. J. Syst. Evol. Microbiol.">
        <title>Anaerobacillus isosaccharinicus sp. nov., an alkaliphilic bacterium which degrades isosaccharinic acid.</title>
        <authorList>
            <person name="Bassil N.M."/>
            <person name="Lloyd J.R."/>
        </authorList>
    </citation>
    <scope>NUCLEOTIDE SEQUENCE [LARGE SCALE GENOMIC DNA]</scope>
    <source>
        <strain evidence="4 5">NB2006</strain>
    </source>
</reference>
<dbReference type="PANTHER" id="PTHR46797:SF1">
    <property type="entry name" value="METHYLPHOSPHONATE SYNTHASE"/>
    <property type="match status" value="1"/>
</dbReference>
<dbReference type="GO" id="GO:0003700">
    <property type="term" value="F:DNA-binding transcription factor activity"/>
    <property type="evidence" value="ECO:0007669"/>
    <property type="project" value="TreeGrafter"/>
</dbReference>
<dbReference type="InterPro" id="IPR010982">
    <property type="entry name" value="Lambda_DNA-bd_dom_sf"/>
</dbReference>
<feature type="domain" description="HTH cro/C1-type" evidence="2">
    <location>
        <begin position="8"/>
        <end position="63"/>
    </location>
</feature>
<evidence type="ECO:0000256" key="1">
    <source>
        <dbReference type="ARBA" id="ARBA00023125"/>
    </source>
</evidence>
<dbReference type="EMBL" id="LQXD01000032">
    <property type="protein sequence ID" value="OIJ22726.1"/>
    <property type="molecule type" value="Genomic_DNA"/>
</dbReference>
<dbReference type="GO" id="GO:0003677">
    <property type="term" value="F:DNA binding"/>
    <property type="evidence" value="ECO:0007669"/>
    <property type="project" value="UniProtKB-KW"/>
</dbReference>
<accession>A0A1S2MDQ1</accession>
<dbReference type="SMART" id="SM00530">
    <property type="entry name" value="HTH_XRE"/>
    <property type="match status" value="1"/>
</dbReference>
<dbReference type="PANTHER" id="PTHR46797">
    <property type="entry name" value="HTH-TYPE TRANSCRIPTIONAL REGULATOR"/>
    <property type="match status" value="1"/>
</dbReference>
<reference evidence="4 5" key="2">
    <citation type="journal article" date="2017" name="Genome Announc.">
        <title>Draft Genome Sequences of Four Alkaliphilic Bacteria Belonging to the Anaerobacillus Genus.</title>
        <authorList>
            <person name="Bassil N.M."/>
            <person name="Lloyd J.R."/>
        </authorList>
    </citation>
    <scope>NUCLEOTIDE SEQUENCE [LARGE SCALE GENOMIC DNA]</scope>
    <source>
        <strain evidence="4 5">NB2006</strain>
    </source>
</reference>
<name>A0A1S2MDQ1_9BACI</name>
<keyword evidence="1" id="KW-0238">DNA-binding</keyword>
<dbReference type="SUPFAM" id="SSF47413">
    <property type="entry name" value="lambda repressor-like DNA-binding domains"/>
    <property type="match status" value="1"/>
</dbReference>
<evidence type="ECO:0000313" key="5">
    <source>
        <dbReference type="Proteomes" id="UP000180175"/>
    </source>
</evidence>
<evidence type="ECO:0000313" key="3">
    <source>
        <dbReference type="EMBL" id="OIJ22726.1"/>
    </source>
</evidence>
<organism evidence="3 5">
    <name type="scientific">Anaerobacillus isosaccharinicus</name>
    <dbReference type="NCBI Taxonomy" id="1532552"/>
    <lineage>
        <taxon>Bacteria</taxon>
        <taxon>Bacillati</taxon>
        <taxon>Bacillota</taxon>
        <taxon>Bacilli</taxon>
        <taxon>Bacillales</taxon>
        <taxon>Bacillaceae</taxon>
        <taxon>Anaerobacillus</taxon>
    </lineage>
</organism>
<proteinExistence type="predicted"/>
<evidence type="ECO:0000313" key="4">
    <source>
        <dbReference type="EMBL" id="QOY36496.1"/>
    </source>
</evidence>
<reference evidence="3 5" key="1">
    <citation type="submission" date="2016-10" db="EMBL/GenBank/DDBJ databases">
        <title>Draft genome sequences of four alkaliphilic bacteria belonging to the Anaerobacillus genus.</title>
        <authorList>
            <person name="Bassil N.M."/>
            <person name="Lloyd J.R."/>
        </authorList>
    </citation>
    <scope>NUCLEOTIDE SEQUENCE [LARGE SCALE GENOMIC DNA]</scope>
    <source>
        <strain evidence="3 5">NB2006</strain>
    </source>
</reference>
<gene>
    <name evidence="4" type="ORF">AWH56_002055</name>
    <name evidence="3" type="ORF">AWH56_04810</name>
</gene>
<keyword evidence="5" id="KW-1185">Reference proteome</keyword>
<dbReference type="KEGG" id="aia:AWH56_002055"/>
<dbReference type="EMBL" id="CP063356">
    <property type="protein sequence ID" value="QOY36496.1"/>
    <property type="molecule type" value="Genomic_DNA"/>
</dbReference>
<dbReference type="RefSeq" id="WP_071316044.1">
    <property type="nucleotide sequence ID" value="NZ_CP063356.2"/>
</dbReference>
<dbReference type="Gene3D" id="1.10.260.40">
    <property type="entry name" value="lambda repressor-like DNA-binding domains"/>
    <property type="match status" value="1"/>
</dbReference>
<dbReference type="InterPro" id="IPR050807">
    <property type="entry name" value="TransReg_Diox_bact_type"/>
</dbReference>